<accession>A0A141SEL1</accession>
<keyword evidence="1 5" id="KW-0113">Calvin cycle</keyword>
<evidence type="ECO:0000256" key="3">
    <source>
        <dbReference type="ARBA" id="ARBA00023300"/>
    </source>
</evidence>
<evidence type="ECO:0000256" key="6">
    <source>
        <dbReference type="HAMAP-Rule" id="MF_00860"/>
    </source>
</evidence>
<evidence type="ECO:0000259" key="7">
    <source>
        <dbReference type="SMART" id="SM00961"/>
    </source>
</evidence>
<dbReference type="SUPFAM" id="SSF55239">
    <property type="entry name" value="RuBisCO, small subunit"/>
    <property type="match status" value="1"/>
</dbReference>
<evidence type="ECO:0000256" key="2">
    <source>
        <dbReference type="ARBA" id="ARBA00023238"/>
    </source>
</evidence>
<dbReference type="PANTHER" id="PTHR31262">
    <property type="entry name" value="RIBULOSE BISPHOSPHATE CARBOXYLASE SMALL CHAIN 1, CHLOROPLASTIC"/>
    <property type="match status" value="1"/>
</dbReference>
<comment type="subunit">
    <text evidence="4 5">Heterohexadecamer of 8 large and 8 small subunits.</text>
</comment>
<dbReference type="InterPro" id="IPR036385">
    <property type="entry name" value="RuBisCO_ssu_sf"/>
</dbReference>
<keyword evidence="3 5" id="KW-0120">Carbon dioxide fixation</keyword>
<comment type="miscellaneous">
    <text evidence="5">The basic functional RuBisCO is composed of a large chain homodimer in a 'head-to-tail' conformation. In form I RuBisCO this homodimer is arranged in a barrel-like tetramer with the small subunits forming a tetrameric 'cap' on each end of the 'barrel'.</text>
</comment>
<dbReference type="CDD" id="cd03527">
    <property type="entry name" value="RuBisCO_small"/>
    <property type="match status" value="1"/>
</dbReference>
<dbReference type="Pfam" id="PF00101">
    <property type="entry name" value="RuBisCO_small"/>
    <property type="match status" value="1"/>
</dbReference>
<evidence type="ECO:0000313" key="8">
    <source>
        <dbReference type="EMBL" id="AMK96729.1"/>
    </source>
</evidence>
<feature type="domain" description="Ribulose bisphosphate carboxylase small subunit" evidence="7">
    <location>
        <begin position="5"/>
        <end position="104"/>
    </location>
</feature>
<comment type="subcellular location">
    <subcellularLocation>
        <location evidence="5">Plastid</location>
        <location evidence="5">Chloroplast</location>
    </subcellularLocation>
</comment>
<keyword evidence="6" id="KW-0602">Photosynthesis</keyword>
<protein>
    <recommendedName>
        <fullName evidence="5 6">Multifunctional fusion protein</fullName>
    </recommendedName>
    <domain>
        <recommendedName>
            <fullName evidence="5">Ribulose bisphosphate carboxylase small subunit</fullName>
            <shortName evidence="5">RuBisCO small subunit</shortName>
        </recommendedName>
    </domain>
    <domain>
        <recommendedName>
            <fullName evidence="6">Ribulose bisphosphate carboxylase small subunit, chloroplastic</fullName>
        </recommendedName>
    </domain>
</protein>
<sequence length="139" mass="16277">MVRLTQGTFSFLPDLTDDQINKQIQYAVSQKWSISIEHTEDPHPRNNYWELWGLPLFDITDPATVLFEINSCRKQYPNLYIKLNAFDNTRGTESCVLSFIINRPAYEPGFELVRTEDIGRNQRYSFRSYATAKPEGSRY</sequence>
<dbReference type="GeneID" id="27219438"/>
<evidence type="ECO:0000256" key="4">
    <source>
        <dbReference type="ARBA" id="ARBA00038826"/>
    </source>
</evidence>
<proteinExistence type="inferred from homology"/>
<name>A0A141SEL1_AGACH</name>
<dbReference type="InterPro" id="IPR000894">
    <property type="entry name" value="RuBisCO_ssu_dom"/>
</dbReference>
<gene>
    <name evidence="5 8" type="primary">rbcS</name>
    <name evidence="6" type="synonym">RBCS</name>
    <name evidence="8" type="ORF">Gchil_071</name>
</gene>
<keyword evidence="5" id="KW-0150">Chloroplast</keyword>
<dbReference type="SMART" id="SM00961">
    <property type="entry name" value="RuBisCO_small"/>
    <property type="match status" value="1"/>
</dbReference>
<dbReference type="RefSeq" id="YP_009244487.1">
    <property type="nucleotide sequence ID" value="NC_029860.1"/>
</dbReference>
<evidence type="ECO:0000256" key="5">
    <source>
        <dbReference type="HAMAP-Rule" id="MF_00859"/>
    </source>
</evidence>
<geneLocation type="plastid" evidence="8"/>
<keyword evidence="2 6" id="KW-0601">Photorespiration</keyword>
<keyword evidence="6 8" id="KW-0934">Plastid</keyword>
<dbReference type="GO" id="GO:0009507">
    <property type="term" value="C:chloroplast"/>
    <property type="evidence" value="ECO:0007669"/>
    <property type="project" value="UniProtKB-SubCell"/>
</dbReference>
<evidence type="ECO:0000313" key="9">
    <source>
        <dbReference type="EMBL" id="ASP44624.1"/>
    </source>
</evidence>
<comment type="similarity">
    <text evidence="5">Belongs to the RuBisCO small chain family.</text>
</comment>
<dbReference type="AlphaFoldDB" id="A0A141SEL1"/>
<dbReference type="GO" id="GO:0019253">
    <property type="term" value="P:reductive pentose-phosphate cycle"/>
    <property type="evidence" value="ECO:0007669"/>
    <property type="project" value="UniProtKB-UniRule"/>
</dbReference>
<organism evidence="8">
    <name type="scientific">Agarophyton chilense</name>
    <name type="common">Red seaweed</name>
    <name type="synonym">Gracilaria chilensis</name>
    <dbReference type="NCBI Taxonomy" id="2510777"/>
    <lineage>
        <taxon>Eukaryota</taxon>
        <taxon>Rhodophyta</taxon>
        <taxon>Florideophyceae</taxon>
        <taxon>Rhodymeniophycidae</taxon>
        <taxon>Gracilariales</taxon>
        <taxon>Gracilariaceae</taxon>
        <taxon>Agarophyton</taxon>
    </lineage>
</organism>
<dbReference type="EMBL" id="MF401963">
    <property type="protein sequence ID" value="ASP44624.1"/>
    <property type="molecule type" value="Genomic_DNA"/>
</dbReference>
<dbReference type="InterPro" id="IPR024681">
    <property type="entry name" value="RuBisCO_ssu"/>
</dbReference>
<reference evidence="8" key="1">
    <citation type="submission" date="2015-07" db="EMBL/GenBank/DDBJ databases">
        <title>Reconstructing the complex evolutionary history of mobile plasmids in red algal genomes.</title>
        <authorList>
            <person name="Lee J."/>
            <person name="Kim K.M."/>
            <person name="Yang E.C."/>
            <person name="Miller K.A."/>
            <person name="Boo S.M."/>
            <person name="Bhattacharya D."/>
            <person name="Yoon H.S."/>
        </authorList>
    </citation>
    <scope>NUCLEOTIDE SEQUENCE</scope>
</reference>
<dbReference type="GO" id="GO:0016984">
    <property type="term" value="F:ribulose-bisphosphate carboxylase activity"/>
    <property type="evidence" value="ECO:0007669"/>
    <property type="project" value="UniProtKB-UniRule"/>
</dbReference>
<dbReference type="HAMAP" id="MF_00859">
    <property type="entry name" value="RuBisCO_S_bact"/>
    <property type="match status" value="1"/>
</dbReference>
<comment type="function">
    <text evidence="5">RuBisCO catalyzes two reactions: the carboxylation of D-ribulose 1,5-bisphosphate, the primary event in carbon dioxide fixation, as well as the oxidative fragmentation of the pentose substrate. Both reactions occur simultaneously and in competition at the same active site. Although the small subunit is not catalytic it is essential for maximal activity.</text>
</comment>
<reference evidence="9" key="2">
    <citation type="submission" date="2017-06" db="EMBL/GenBank/DDBJ databases">
        <title>Structure and comparision analysis of complete mitochondrion ans plastid genome of economic red alga Gracilaaria chilensis.</title>
        <authorList>
            <person name="Liu N."/>
            <person name="Zhang L."/>
            <person name="Liu T."/>
        </authorList>
    </citation>
    <scope>NUCLEOTIDE SEQUENCE</scope>
</reference>
<dbReference type="Gene3D" id="3.30.190.10">
    <property type="entry name" value="Ribulose bisphosphate carboxylase, small subunit"/>
    <property type="match status" value="1"/>
</dbReference>
<dbReference type="PANTHER" id="PTHR31262:SF23">
    <property type="entry name" value="RIBULOSE BISPHOSPHATE CARBOXYLASE SMALL SUBUNIT"/>
    <property type="match status" value="1"/>
</dbReference>
<evidence type="ECO:0000256" key="1">
    <source>
        <dbReference type="ARBA" id="ARBA00022567"/>
    </source>
</evidence>
<dbReference type="EMBL" id="KT266788">
    <property type="protein sequence ID" value="AMK96729.1"/>
    <property type="molecule type" value="Genomic_DNA"/>
</dbReference>